<keyword evidence="6" id="KW-1185">Reference proteome</keyword>
<dbReference type="PANTHER" id="PTHR46825:SF15">
    <property type="entry name" value="BETA-LACTAMASE-RELATED DOMAIN-CONTAINING PROTEIN"/>
    <property type="match status" value="1"/>
</dbReference>
<keyword evidence="2" id="KW-0732">Signal</keyword>
<dbReference type="InterPro" id="IPR021860">
    <property type="entry name" value="Peptidase_S12_Pab87-rel_C"/>
</dbReference>
<evidence type="ECO:0000256" key="1">
    <source>
        <dbReference type="SAM" id="MobiDB-lite"/>
    </source>
</evidence>
<protein>
    <submittedName>
        <fullName evidence="5">Serine hydrolase</fullName>
    </submittedName>
</protein>
<dbReference type="EMBL" id="JACYTR010000012">
    <property type="protein sequence ID" value="MBD8525772.1"/>
    <property type="molecule type" value="Genomic_DNA"/>
</dbReference>
<organism evidence="5 6">
    <name type="scientific">Pseudomarimonas arenosa</name>
    <dbReference type="NCBI Taxonomy" id="2774145"/>
    <lineage>
        <taxon>Bacteria</taxon>
        <taxon>Pseudomonadati</taxon>
        <taxon>Pseudomonadota</taxon>
        <taxon>Gammaproteobacteria</taxon>
        <taxon>Lysobacterales</taxon>
        <taxon>Lysobacteraceae</taxon>
        <taxon>Pseudomarimonas</taxon>
    </lineage>
</organism>
<reference evidence="5 6" key="1">
    <citation type="submission" date="2020-09" db="EMBL/GenBank/DDBJ databases">
        <title>Pseudoxanthomonas sp. CAU 1598 isolated from sand of Yaerae Beach.</title>
        <authorList>
            <person name="Kim W."/>
        </authorList>
    </citation>
    <scope>NUCLEOTIDE SEQUENCE [LARGE SCALE GENOMIC DNA]</scope>
    <source>
        <strain evidence="5 6">CAU 1598</strain>
    </source>
</reference>
<feature type="compositionally biased region" description="Basic and acidic residues" evidence="1">
    <location>
        <begin position="411"/>
        <end position="425"/>
    </location>
</feature>
<evidence type="ECO:0000259" key="4">
    <source>
        <dbReference type="Pfam" id="PF11954"/>
    </source>
</evidence>
<feature type="domain" description="Beta-lactamase-related" evidence="3">
    <location>
        <begin position="37"/>
        <end position="379"/>
    </location>
</feature>
<dbReference type="InterPro" id="IPR012338">
    <property type="entry name" value="Beta-lactam/transpept-like"/>
</dbReference>
<evidence type="ECO:0000256" key="2">
    <source>
        <dbReference type="SAM" id="SignalP"/>
    </source>
</evidence>
<comment type="caution">
    <text evidence="5">The sequence shown here is derived from an EMBL/GenBank/DDBJ whole genome shotgun (WGS) entry which is preliminary data.</text>
</comment>
<gene>
    <name evidence="5" type="ORF">IFO71_08445</name>
</gene>
<accession>A0AAW3ZM74</accession>
<evidence type="ECO:0000313" key="6">
    <source>
        <dbReference type="Proteomes" id="UP000613768"/>
    </source>
</evidence>
<keyword evidence="5" id="KW-0378">Hydrolase</keyword>
<sequence>MRSIASLALWLCLSGLAAADVTAPAAPAALADTAHWQALMSQTRKRFQVPGIAMAIVHDGKVVFAGGSGLRELGTTDAVDAHTQFAIASLTKAFTATALSILADEGKLDLDDRVIDHLPEFAMADPFVSREMRLRDLLVHRSGLALGAGDLLFWPASSLSTTEIVQRLRQVPLSTSFRADYAYDNVLYAVATLVIERVAGLSFFDFLQQRIFDPAGLRETRVNADALQPGDSNIAVGHAKFDLSELRTVPPMTWSNNPGAGGLYSSVHDLARWMQIQLDGGLLGSDAEGKERRLLSAERHAATWQLITPIPIRPARIEALAPATPQFLGYGLGWVISEFRGHRVISHTGGWPGMVSKIALVPSRKLGVVVLSNAETGAAFNTLVNSVLDAGLGIPSHDWLAAYGSSVDRSQEEHNEDWRQHESKRERRSRPSLPLAGYAGRYQDPWYGEVTLSLQGSSLRIAFQHTPQLVGRLDHWQHDSFVVRWDDRSLNADAFASFALGPDGDIRQLSLEAISPLTDFSFDFHHLDLRPIQAPVPSRK</sequence>
<dbReference type="Gene3D" id="2.40.128.600">
    <property type="match status" value="1"/>
</dbReference>
<dbReference type="AlphaFoldDB" id="A0AAW3ZM74"/>
<feature type="region of interest" description="Disordered" evidence="1">
    <location>
        <begin position="411"/>
        <end position="430"/>
    </location>
</feature>
<dbReference type="Gene3D" id="3.40.710.10">
    <property type="entry name" value="DD-peptidase/beta-lactamase superfamily"/>
    <property type="match status" value="1"/>
</dbReference>
<dbReference type="Pfam" id="PF00144">
    <property type="entry name" value="Beta-lactamase"/>
    <property type="match status" value="1"/>
</dbReference>
<feature type="domain" description="Peptidase S12 Pab87-related C-terminal" evidence="4">
    <location>
        <begin position="425"/>
        <end position="530"/>
    </location>
</feature>
<evidence type="ECO:0000313" key="5">
    <source>
        <dbReference type="EMBL" id="MBD8525772.1"/>
    </source>
</evidence>
<dbReference type="GO" id="GO:0016787">
    <property type="term" value="F:hydrolase activity"/>
    <property type="evidence" value="ECO:0007669"/>
    <property type="project" value="UniProtKB-KW"/>
</dbReference>
<dbReference type="InterPro" id="IPR050491">
    <property type="entry name" value="AmpC-like"/>
</dbReference>
<dbReference type="RefSeq" id="WP_192029148.1">
    <property type="nucleotide sequence ID" value="NZ_JACYTR010000012.1"/>
</dbReference>
<name>A0AAW3ZM74_9GAMM</name>
<dbReference type="Pfam" id="PF11954">
    <property type="entry name" value="DUF3471"/>
    <property type="match status" value="1"/>
</dbReference>
<proteinExistence type="predicted"/>
<feature type="signal peptide" evidence="2">
    <location>
        <begin position="1"/>
        <end position="19"/>
    </location>
</feature>
<dbReference type="SUPFAM" id="SSF56601">
    <property type="entry name" value="beta-lactamase/transpeptidase-like"/>
    <property type="match status" value="1"/>
</dbReference>
<evidence type="ECO:0000259" key="3">
    <source>
        <dbReference type="Pfam" id="PF00144"/>
    </source>
</evidence>
<dbReference type="Proteomes" id="UP000613768">
    <property type="component" value="Unassembled WGS sequence"/>
</dbReference>
<dbReference type="PANTHER" id="PTHR46825">
    <property type="entry name" value="D-ALANYL-D-ALANINE-CARBOXYPEPTIDASE/ENDOPEPTIDASE AMPH"/>
    <property type="match status" value="1"/>
</dbReference>
<dbReference type="InterPro" id="IPR001466">
    <property type="entry name" value="Beta-lactam-related"/>
</dbReference>
<feature type="chain" id="PRO_5043913008" evidence="2">
    <location>
        <begin position="20"/>
        <end position="540"/>
    </location>
</feature>